<dbReference type="Pfam" id="PF07332">
    <property type="entry name" value="Phage_holin_3_6"/>
    <property type="match status" value="1"/>
</dbReference>
<keyword evidence="4" id="KW-1185">Reference proteome</keyword>
<accession>A0A7J5BP54</accession>
<name>A0A7J5BP54_9MICO</name>
<evidence type="ECO:0000313" key="4">
    <source>
        <dbReference type="Proteomes" id="UP000467240"/>
    </source>
</evidence>
<gene>
    <name evidence="3" type="ORF">F8O01_13445</name>
</gene>
<keyword evidence="2" id="KW-1133">Transmembrane helix</keyword>
<evidence type="ECO:0000256" key="2">
    <source>
        <dbReference type="SAM" id="Phobius"/>
    </source>
</evidence>
<proteinExistence type="predicted"/>
<protein>
    <submittedName>
        <fullName evidence="3">Phage holin family protein</fullName>
    </submittedName>
</protein>
<dbReference type="EMBL" id="WBJZ01000018">
    <property type="protein sequence ID" value="KAB1654554.1"/>
    <property type="molecule type" value="Genomic_DNA"/>
</dbReference>
<reference evidence="3 4" key="1">
    <citation type="submission" date="2019-09" db="EMBL/GenBank/DDBJ databases">
        <title>Phylogeny of genus Pseudoclavibacter and closely related genus.</title>
        <authorList>
            <person name="Li Y."/>
        </authorList>
    </citation>
    <scope>NUCLEOTIDE SEQUENCE [LARGE SCALE GENOMIC DNA]</scope>
    <source>
        <strain evidence="3 4">DSM 23821</strain>
    </source>
</reference>
<evidence type="ECO:0000313" key="3">
    <source>
        <dbReference type="EMBL" id="KAB1654554.1"/>
    </source>
</evidence>
<dbReference type="AlphaFoldDB" id="A0A7J5BP54"/>
<dbReference type="Proteomes" id="UP000467240">
    <property type="component" value="Unassembled WGS sequence"/>
</dbReference>
<dbReference type="InterPro" id="IPR009937">
    <property type="entry name" value="Phage_holin_3_6"/>
</dbReference>
<organism evidence="3 4">
    <name type="scientific">Pseudoclavibacter chungangensis</name>
    <dbReference type="NCBI Taxonomy" id="587635"/>
    <lineage>
        <taxon>Bacteria</taxon>
        <taxon>Bacillati</taxon>
        <taxon>Actinomycetota</taxon>
        <taxon>Actinomycetes</taxon>
        <taxon>Micrococcales</taxon>
        <taxon>Microbacteriaceae</taxon>
        <taxon>Pseudoclavibacter</taxon>
    </lineage>
</organism>
<keyword evidence="2" id="KW-0812">Transmembrane</keyword>
<evidence type="ECO:0000256" key="1">
    <source>
        <dbReference type="SAM" id="MobiDB-lite"/>
    </source>
</evidence>
<feature type="region of interest" description="Disordered" evidence="1">
    <location>
        <begin position="1"/>
        <end position="33"/>
    </location>
</feature>
<dbReference type="OrthoDB" id="5118910at2"/>
<feature type="transmembrane region" description="Helical" evidence="2">
    <location>
        <begin position="68"/>
        <end position="95"/>
    </location>
</feature>
<keyword evidence="2" id="KW-0472">Membrane</keyword>
<dbReference type="RefSeq" id="WP_158041470.1">
    <property type="nucleotide sequence ID" value="NZ_JACCFV010000001.1"/>
</dbReference>
<sequence>MSDHDVSHGPEPLRGPFPGVGPRLKRNNPKKSETIGTLVADTPRLFIQLLKDELEHAKRELIGKGKKAGVGAGLLAGAAFFGLTLWAVLVTAAILGLNEAFAPWLSALIVAAAFLVITALLAGLGIASLKRTGSLAPERTIASVQEDVNALKGVGQYE</sequence>
<comment type="caution">
    <text evidence="3">The sequence shown here is derived from an EMBL/GenBank/DDBJ whole genome shotgun (WGS) entry which is preliminary data.</text>
</comment>
<feature type="transmembrane region" description="Helical" evidence="2">
    <location>
        <begin position="101"/>
        <end position="129"/>
    </location>
</feature>